<proteinExistence type="predicted"/>
<evidence type="ECO:0000313" key="2">
    <source>
        <dbReference type="EMBL" id="EEH53533.1"/>
    </source>
</evidence>
<protein>
    <submittedName>
        <fullName evidence="2">Predicted protein</fullName>
    </submittedName>
</protein>
<dbReference type="EMBL" id="GG663746">
    <property type="protein sequence ID" value="EEH53533.1"/>
    <property type="molecule type" value="Genomic_DNA"/>
</dbReference>
<keyword evidence="3" id="KW-1185">Reference proteome</keyword>
<accession>C1N414</accession>
<evidence type="ECO:0000313" key="3">
    <source>
        <dbReference type="Proteomes" id="UP000001876"/>
    </source>
</evidence>
<organism evidence="3">
    <name type="scientific">Micromonas pusilla (strain CCMP1545)</name>
    <name type="common">Picoplanktonic green alga</name>
    <dbReference type="NCBI Taxonomy" id="564608"/>
    <lineage>
        <taxon>Eukaryota</taxon>
        <taxon>Viridiplantae</taxon>
        <taxon>Chlorophyta</taxon>
        <taxon>Mamiellophyceae</taxon>
        <taxon>Mamiellales</taxon>
        <taxon>Mamiellaceae</taxon>
        <taxon>Micromonas</taxon>
    </lineage>
</organism>
<dbReference type="AlphaFoldDB" id="C1N414"/>
<gene>
    <name evidence="2" type="ORF">MICPUCDRAFT_52372</name>
</gene>
<sequence>MALRRDDDDDEKTAEPEARRHQVRSIHWWRGVAKKRGLSSSSSSSTVFTRATRAALDADWDAEDEDEIEREWRALGVGAGPPGWYRQPFLGVRGGDDEKFRQTLASAGRYRPTESDDAARASATRAKETARAMEAAEALARKRGENVRRSAAFRRVLSHAGPHAAASARCTPTLENFCRRSCLSAHPSVSIPTHLDAFQLRF</sequence>
<reference evidence="2 3" key="1">
    <citation type="journal article" date="2009" name="Science">
        <title>Green evolution and dynamic adaptations revealed by genomes of the marine picoeukaryotes Micromonas.</title>
        <authorList>
            <person name="Worden A.Z."/>
            <person name="Lee J.H."/>
            <person name="Mock T."/>
            <person name="Rouze P."/>
            <person name="Simmons M.P."/>
            <person name="Aerts A.L."/>
            <person name="Allen A.E."/>
            <person name="Cuvelier M.L."/>
            <person name="Derelle E."/>
            <person name="Everett M.V."/>
            <person name="Foulon E."/>
            <person name="Grimwood J."/>
            <person name="Gundlach H."/>
            <person name="Henrissat B."/>
            <person name="Napoli C."/>
            <person name="McDonald S.M."/>
            <person name="Parker M.S."/>
            <person name="Rombauts S."/>
            <person name="Salamov A."/>
            <person name="Von Dassow P."/>
            <person name="Badger J.H."/>
            <person name="Coutinho P.M."/>
            <person name="Demir E."/>
            <person name="Dubchak I."/>
            <person name="Gentemann C."/>
            <person name="Eikrem W."/>
            <person name="Gready J.E."/>
            <person name="John U."/>
            <person name="Lanier W."/>
            <person name="Lindquist E.A."/>
            <person name="Lucas S."/>
            <person name="Mayer K.F."/>
            <person name="Moreau H."/>
            <person name="Not F."/>
            <person name="Otillar R."/>
            <person name="Panaud O."/>
            <person name="Pangilinan J."/>
            <person name="Paulsen I."/>
            <person name="Piegu B."/>
            <person name="Poliakov A."/>
            <person name="Robbens S."/>
            <person name="Schmutz J."/>
            <person name="Toulza E."/>
            <person name="Wyss T."/>
            <person name="Zelensky A."/>
            <person name="Zhou K."/>
            <person name="Armbrust E.V."/>
            <person name="Bhattacharya D."/>
            <person name="Goodenough U.W."/>
            <person name="Van de Peer Y."/>
            <person name="Grigoriev I.V."/>
        </authorList>
    </citation>
    <scope>NUCLEOTIDE SEQUENCE [LARGE SCALE GENOMIC DNA]</scope>
    <source>
        <strain evidence="2 3">CCMP1545</strain>
    </source>
</reference>
<dbReference type="GeneID" id="9688154"/>
<name>C1N414_MICPC</name>
<dbReference type="RefSeq" id="XP_003062714.1">
    <property type="nucleotide sequence ID" value="XM_003062668.1"/>
</dbReference>
<dbReference type="KEGG" id="mpp:MICPUCDRAFT_52372"/>
<dbReference type="Proteomes" id="UP000001876">
    <property type="component" value="Unassembled WGS sequence"/>
</dbReference>
<evidence type="ECO:0000256" key="1">
    <source>
        <dbReference type="SAM" id="MobiDB-lite"/>
    </source>
</evidence>
<feature type="region of interest" description="Disordered" evidence="1">
    <location>
        <begin position="1"/>
        <end position="22"/>
    </location>
</feature>